<sequence length="104" mass="12191">MFVRLSPNPEEQRIDAIRQLPLEPMEYCHRWVDIDPARGYRKACIKALAQATGLSPHTIKDWGSNFDRRPHYIPFLLRQADLLNQFKQLVINQQIILPPNFPVN</sequence>
<comment type="caution">
    <text evidence="1">The sequence shown here is derived from an EMBL/GenBank/DDBJ whole genome shotgun (WGS) entry which is preliminary data.</text>
</comment>
<proteinExistence type="predicted"/>
<dbReference type="AlphaFoldDB" id="A0A2H6LL21"/>
<dbReference type="RefSeq" id="WP_103125820.1">
    <property type="nucleotide sequence ID" value="NZ_DF978433.1"/>
</dbReference>
<keyword evidence="2" id="KW-1185">Reference proteome</keyword>
<reference evidence="2" key="1">
    <citation type="journal article" date="2018" name="Genome Announc.">
        <title>Draft Genome Sequence of the Nitrogen-Fixing and Hormogonia-Inducing Cyanobacterium Nostoc cycadae Strain WK-1, Isolated from the Coralloid Roots of Cycas revoluta.</title>
        <authorList>
            <person name="Kanesaki Y."/>
            <person name="Hirose M."/>
            <person name="Hirose Y."/>
            <person name="Fujisawa T."/>
            <person name="Nakamura Y."/>
            <person name="Watanabe S."/>
            <person name="Matsunaga S."/>
            <person name="Uchida H."/>
            <person name="Murakami A."/>
        </authorList>
    </citation>
    <scope>NUCLEOTIDE SEQUENCE [LARGE SCALE GENOMIC DNA]</scope>
    <source>
        <strain evidence="2">WK-1</strain>
    </source>
</reference>
<organism evidence="1 2">
    <name type="scientific">Nostoc cycadae WK-1</name>
    <dbReference type="NCBI Taxonomy" id="1861711"/>
    <lineage>
        <taxon>Bacteria</taxon>
        <taxon>Bacillati</taxon>
        <taxon>Cyanobacteriota</taxon>
        <taxon>Cyanophyceae</taxon>
        <taxon>Nostocales</taxon>
        <taxon>Nostocaceae</taxon>
        <taxon>Nostoc</taxon>
    </lineage>
</organism>
<dbReference type="Proteomes" id="UP000236527">
    <property type="component" value="Unassembled WGS sequence"/>
</dbReference>
<dbReference type="EMBL" id="BDGE01000061">
    <property type="protein sequence ID" value="GBE93910.1"/>
    <property type="molecule type" value="Genomic_DNA"/>
</dbReference>
<evidence type="ECO:0000313" key="1">
    <source>
        <dbReference type="EMBL" id="GBE93910.1"/>
    </source>
</evidence>
<gene>
    <name evidence="1" type="ORF">NCWK1_3675</name>
</gene>
<evidence type="ECO:0000313" key="2">
    <source>
        <dbReference type="Proteomes" id="UP000236527"/>
    </source>
</evidence>
<protein>
    <submittedName>
        <fullName evidence="1">Peptidase</fullName>
    </submittedName>
</protein>
<name>A0A2H6LL21_9NOSO</name>
<accession>A0A2H6LL21</accession>